<keyword evidence="2" id="KW-1185">Reference proteome</keyword>
<dbReference type="Proteomes" id="UP000696573">
    <property type="component" value="Unassembled WGS sequence"/>
</dbReference>
<dbReference type="OrthoDB" id="2849761at2759"/>
<dbReference type="EMBL" id="CABFNQ020000676">
    <property type="protein sequence ID" value="CAH0022128.1"/>
    <property type="molecule type" value="Genomic_DNA"/>
</dbReference>
<evidence type="ECO:0000313" key="1">
    <source>
        <dbReference type="EMBL" id="CAH0022128.1"/>
    </source>
</evidence>
<name>A0A9N9VDM9_9HYPO</name>
<organism evidence="1 2">
    <name type="scientific">Clonostachys rhizophaga</name>
    <dbReference type="NCBI Taxonomy" id="160324"/>
    <lineage>
        <taxon>Eukaryota</taxon>
        <taxon>Fungi</taxon>
        <taxon>Dikarya</taxon>
        <taxon>Ascomycota</taxon>
        <taxon>Pezizomycotina</taxon>
        <taxon>Sordariomycetes</taxon>
        <taxon>Hypocreomycetidae</taxon>
        <taxon>Hypocreales</taxon>
        <taxon>Bionectriaceae</taxon>
        <taxon>Clonostachys</taxon>
    </lineage>
</organism>
<evidence type="ECO:0000313" key="2">
    <source>
        <dbReference type="Proteomes" id="UP000696573"/>
    </source>
</evidence>
<accession>A0A9N9VDM9</accession>
<gene>
    <name evidence="1" type="ORF">CRHIZ90672A_00003931</name>
</gene>
<sequence>MVVLTGLPRILNQLVLVLTKMGTDNGKGMTRRQSVAYLKWVLKELEMATIYPDGGLVDSDFIDPIGIPRPKTEPDRNRFGYDKWVSWAADAISDWPRNLFQVETEEAICSIRPASLKDIFSARESGKLRYG</sequence>
<protein>
    <submittedName>
        <fullName evidence="1">Uncharacterized protein</fullName>
    </submittedName>
</protein>
<reference evidence="1" key="1">
    <citation type="submission" date="2021-10" db="EMBL/GenBank/DDBJ databases">
        <authorList>
            <person name="Piombo E."/>
        </authorList>
    </citation>
    <scope>NUCLEOTIDE SEQUENCE</scope>
</reference>
<dbReference type="AlphaFoldDB" id="A0A9N9VDM9"/>
<proteinExistence type="predicted"/>
<comment type="caution">
    <text evidence="1">The sequence shown here is derived from an EMBL/GenBank/DDBJ whole genome shotgun (WGS) entry which is preliminary data.</text>
</comment>